<protein>
    <submittedName>
        <fullName evidence="2">28S ribosomal protein S15, mitochondrial</fullName>
    </submittedName>
</protein>
<dbReference type="WBParaSite" id="RSKR_0000613000.1">
    <property type="protein sequence ID" value="RSKR_0000613000.1"/>
    <property type="gene ID" value="RSKR_0000613000"/>
</dbReference>
<evidence type="ECO:0000313" key="1">
    <source>
        <dbReference type="Proteomes" id="UP000095286"/>
    </source>
</evidence>
<organism evidence="1 2">
    <name type="scientific">Rhabditophanes sp. KR3021</name>
    <dbReference type="NCBI Taxonomy" id="114890"/>
    <lineage>
        <taxon>Eukaryota</taxon>
        <taxon>Metazoa</taxon>
        <taxon>Ecdysozoa</taxon>
        <taxon>Nematoda</taxon>
        <taxon>Chromadorea</taxon>
        <taxon>Rhabditida</taxon>
        <taxon>Tylenchina</taxon>
        <taxon>Panagrolaimomorpha</taxon>
        <taxon>Strongyloidoidea</taxon>
        <taxon>Alloionematidae</taxon>
        <taxon>Rhabditophanes</taxon>
    </lineage>
</organism>
<sequence>MNAVLKHFGKAQKTVTLCPLASLHTTSTLSEGRARRPFFNKHKKVTDPAKQDPEYFEKKAAALPLDNHYIDALQMLWTEKISTERDVMMKGADNLIGNKTDYGLPNIDKTAPRLEYANVDELKDAPEAVKKIFSIDFGERKDLTNAYKRCMIDSVNNHSLDNTSYQVRIGWATATIRQWTALVDSLMDGNPKKPTWLTHRLFLMINYRRKLLRLLREQDEAEFERVISELKIAYHIQKQPEHVKTRKAWSEHQLKIRVTNEKERKMTELHHSLMEAREAKVNKIENSLAELAKEEQAIQKKLLEIKITEGKTVANVAGKYQPKLIEELSETVIHSLLFGFPKPTMGQKSQSH</sequence>
<reference evidence="2" key="1">
    <citation type="submission" date="2016-11" db="UniProtKB">
        <authorList>
            <consortium name="WormBaseParasite"/>
        </authorList>
    </citation>
    <scope>IDENTIFICATION</scope>
    <source>
        <strain evidence="2">KR3021</strain>
    </source>
</reference>
<proteinExistence type="predicted"/>
<evidence type="ECO:0000313" key="2">
    <source>
        <dbReference type="WBParaSite" id="RSKR_0000613000.1"/>
    </source>
</evidence>
<name>A0AC35U087_9BILA</name>
<accession>A0AC35U087</accession>
<dbReference type="Proteomes" id="UP000095286">
    <property type="component" value="Unplaced"/>
</dbReference>